<proteinExistence type="predicted"/>
<evidence type="ECO:0000313" key="2">
    <source>
        <dbReference type="EMBL" id="KAF1978593.1"/>
    </source>
</evidence>
<reference evidence="2" key="1">
    <citation type="journal article" date="2020" name="Stud. Mycol.">
        <title>101 Dothideomycetes genomes: a test case for predicting lifestyles and emergence of pathogens.</title>
        <authorList>
            <person name="Haridas S."/>
            <person name="Albert R."/>
            <person name="Binder M."/>
            <person name="Bloem J."/>
            <person name="Labutti K."/>
            <person name="Salamov A."/>
            <person name="Andreopoulos B."/>
            <person name="Baker S."/>
            <person name="Barry K."/>
            <person name="Bills G."/>
            <person name="Bluhm B."/>
            <person name="Cannon C."/>
            <person name="Castanera R."/>
            <person name="Culley D."/>
            <person name="Daum C."/>
            <person name="Ezra D."/>
            <person name="Gonzalez J."/>
            <person name="Henrissat B."/>
            <person name="Kuo A."/>
            <person name="Liang C."/>
            <person name="Lipzen A."/>
            <person name="Lutzoni F."/>
            <person name="Magnuson J."/>
            <person name="Mondo S."/>
            <person name="Nolan M."/>
            <person name="Ohm R."/>
            <person name="Pangilinan J."/>
            <person name="Park H.-J."/>
            <person name="Ramirez L."/>
            <person name="Alfaro M."/>
            <person name="Sun H."/>
            <person name="Tritt A."/>
            <person name="Yoshinaga Y."/>
            <person name="Zwiers L.-H."/>
            <person name="Turgeon B."/>
            <person name="Goodwin S."/>
            <person name="Spatafora J."/>
            <person name="Crous P."/>
            <person name="Grigoriev I."/>
        </authorList>
    </citation>
    <scope>NUCLEOTIDE SEQUENCE</scope>
    <source>
        <strain evidence="2">CBS 107.79</strain>
    </source>
</reference>
<dbReference type="PANTHER" id="PTHR42085:SF2">
    <property type="entry name" value="F-BOX DOMAIN-CONTAINING PROTEIN"/>
    <property type="match status" value="1"/>
</dbReference>
<organism evidence="2 3">
    <name type="scientific">Bimuria novae-zelandiae CBS 107.79</name>
    <dbReference type="NCBI Taxonomy" id="1447943"/>
    <lineage>
        <taxon>Eukaryota</taxon>
        <taxon>Fungi</taxon>
        <taxon>Dikarya</taxon>
        <taxon>Ascomycota</taxon>
        <taxon>Pezizomycotina</taxon>
        <taxon>Dothideomycetes</taxon>
        <taxon>Pleosporomycetidae</taxon>
        <taxon>Pleosporales</taxon>
        <taxon>Massarineae</taxon>
        <taxon>Didymosphaeriaceae</taxon>
        <taxon>Bimuria</taxon>
    </lineage>
</organism>
<evidence type="ECO:0008006" key="4">
    <source>
        <dbReference type="Google" id="ProtNLM"/>
    </source>
</evidence>
<sequence length="361" mass="41931">MVRIPRRTHSMSGPPTHSLFRDVACCCNLYQIQQFNMLVMGLRRNPYRKCKIEEVLEVPVVPTENKKRRSSCTVDMQPPANIQRTGHKSTRALSSYSPARNGPFAFFDLPREVRDHVFSYLVVRHGRQTPILEAKTIIRDQKKRAILVRNRENKNMKRFLGGKPPVALRDGPKKPIVHLTAMRASKSLYREAKDCFYQRNYFAISLDSFPATTFEIPTGWDCSRMKKMQLELQLKDAQRMNSYIDWASFFARFPSLVHLRIIPSFHPRYHEWARTELEEWSTAHFVFRSFFRELLASMPEHLVLKLGLSSNPAEDMQLEGRAAVSKSVLWDMYTELGPRMGLRRPASMMIDNKGRSMSCEG</sequence>
<evidence type="ECO:0000313" key="3">
    <source>
        <dbReference type="Proteomes" id="UP000800036"/>
    </source>
</evidence>
<keyword evidence="3" id="KW-1185">Reference proteome</keyword>
<dbReference type="PANTHER" id="PTHR42085">
    <property type="entry name" value="F-BOX DOMAIN-CONTAINING PROTEIN"/>
    <property type="match status" value="1"/>
</dbReference>
<dbReference type="OrthoDB" id="62952at2759"/>
<dbReference type="AlphaFoldDB" id="A0A6A5VLI4"/>
<feature type="region of interest" description="Disordered" evidence="1">
    <location>
        <begin position="69"/>
        <end position="91"/>
    </location>
</feature>
<gene>
    <name evidence="2" type="ORF">BU23DRAFT_228619</name>
</gene>
<accession>A0A6A5VLI4</accession>
<dbReference type="EMBL" id="ML976660">
    <property type="protein sequence ID" value="KAF1978593.1"/>
    <property type="molecule type" value="Genomic_DNA"/>
</dbReference>
<protein>
    <recommendedName>
        <fullName evidence="4">F-box domain-containing protein</fullName>
    </recommendedName>
</protein>
<evidence type="ECO:0000256" key="1">
    <source>
        <dbReference type="SAM" id="MobiDB-lite"/>
    </source>
</evidence>
<dbReference type="Proteomes" id="UP000800036">
    <property type="component" value="Unassembled WGS sequence"/>
</dbReference>
<name>A0A6A5VLI4_9PLEO</name>
<dbReference type="InterPro" id="IPR038883">
    <property type="entry name" value="AN11006-like"/>
</dbReference>